<keyword evidence="1" id="KW-0175">Coiled coil</keyword>
<name>A0ABT5UHV3_9GAMM</name>
<reference evidence="2 3" key="1">
    <citation type="submission" date="2022-11" db="EMBL/GenBank/DDBJ databases">
        <title>Spartinivicinus poritis sp. nov., isolated from scleractinian coral Porites lutea.</title>
        <authorList>
            <person name="Zhang G."/>
            <person name="Cai L."/>
            <person name="Wei Q."/>
        </authorList>
    </citation>
    <scope>NUCLEOTIDE SEQUENCE [LARGE SCALE GENOMIC DNA]</scope>
    <source>
        <strain evidence="2 3">A2-2</strain>
    </source>
</reference>
<gene>
    <name evidence="2" type="ORF">ORQ98_28825</name>
</gene>
<organism evidence="2 3">
    <name type="scientific">Spartinivicinus poritis</name>
    <dbReference type="NCBI Taxonomy" id="2994640"/>
    <lineage>
        <taxon>Bacteria</taxon>
        <taxon>Pseudomonadati</taxon>
        <taxon>Pseudomonadota</taxon>
        <taxon>Gammaproteobacteria</taxon>
        <taxon>Oceanospirillales</taxon>
        <taxon>Zooshikellaceae</taxon>
        <taxon>Spartinivicinus</taxon>
    </lineage>
</organism>
<keyword evidence="3" id="KW-1185">Reference proteome</keyword>
<comment type="caution">
    <text evidence="2">The sequence shown here is derived from an EMBL/GenBank/DDBJ whole genome shotgun (WGS) entry which is preliminary data.</text>
</comment>
<dbReference type="Proteomes" id="UP001528823">
    <property type="component" value="Unassembled WGS sequence"/>
</dbReference>
<proteinExistence type="predicted"/>
<evidence type="ECO:0000313" key="2">
    <source>
        <dbReference type="EMBL" id="MDE1465970.1"/>
    </source>
</evidence>
<dbReference type="RefSeq" id="WP_274692269.1">
    <property type="nucleotide sequence ID" value="NZ_JAPMOU010000109.1"/>
</dbReference>
<sequence>MNPAFIEAAIEILKGALRDSVHRFCRQKNRILYNELLVQAAHYNRSQPMLSVLREHKDEFLGTEPSQRPIATVEKEIHLLEIQHQQLSQQYRETRALLEQRRLELQTIENQGLSF</sequence>
<feature type="coiled-coil region" evidence="1">
    <location>
        <begin position="70"/>
        <end position="111"/>
    </location>
</feature>
<protein>
    <submittedName>
        <fullName evidence="2">Uncharacterized protein</fullName>
    </submittedName>
</protein>
<evidence type="ECO:0000313" key="3">
    <source>
        <dbReference type="Proteomes" id="UP001528823"/>
    </source>
</evidence>
<dbReference type="EMBL" id="JAPMOU010000109">
    <property type="protein sequence ID" value="MDE1465970.1"/>
    <property type="molecule type" value="Genomic_DNA"/>
</dbReference>
<evidence type="ECO:0000256" key="1">
    <source>
        <dbReference type="SAM" id="Coils"/>
    </source>
</evidence>
<accession>A0ABT5UHV3</accession>